<dbReference type="RefSeq" id="WP_308307931.1">
    <property type="nucleotide sequence ID" value="NZ_JAVSKO010000005.1"/>
</dbReference>
<evidence type="ECO:0000256" key="4">
    <source>
        <dbReference type="ARBA" id="ARBA00022481"/>
    </source>
</evidence>
<keyword evidence="7" id="KW-1133">Transmembrane helix</keyword>
<proteinExistence type="inferred from homology"/>
<dbReference type="GO" id="GO:0005886">
    <property type="term" value="C:plasma membrane"/>
    <property type="evidence" value="ECO:0007669"/>
    <property type="project" value="UniProtKB-SubCell"/>
</dbReference>
<reference evidence="12" key="1">
    <citation type="submission" date="2023-07" db="EMBL/GenBank/DDBJ databases">
        <title>Comparative genomics of clinical Stenotrophomonas maltophilia isolates reveals regions of diversity which correlate with colonization and persistence in vivo.</title>
        <authorList>
            <person name="Mcdaniel M.S."/>
            <person name="Swords W.E."/>
            <person name="Sumpter N.A."/>
            <person name="Lindgren N.R."/>
            <person name="Billiot C.E."/>
        </authorList>
    </citation>
    <scope>NUCLEOTIDE SEQUENCE</scope>
    <source>
        <strain evidence="12">Ism4</strain>
    </source>
</reference>
<keyword evidence="3" id="KW-1003">Cell membrane</keyword>
<evidence type="ECO:0000313" key="13">
    <source>
        <dbReference type="Proteomes" id="UP001251948"/>
    </source>
</evidence>
<feature type="domain" description="General secretion pathway GspH" evidence="11">
    <location>
        <begin position="39"/>
        <end position="151"/>
    </location>
</feature>
<gene>
    <name evidence="12" type="ORF">ROV92_13635</name>
</gene>
<evidence type="ECO:0000256" key="2">
    <source>
        <dbReference type="ARBA" id="ARBA00021549"/>
    </source>
</evidence>
<keyword evidence="6" id="KW-0812">Transmembrane</keyword>
<dbReference type="SUPFAM" id="SSF54523">
    <property type="entry name" value="Pili subunits"/>
    <property type="match status" value="1"/>
</dbReference>
<dbReference type="EMBL" id="JAVSKO010000005">
    <property type="protein sequence ID" value="MDT3469020.1"/>
    <property type="molecule type" value="Genomic_DNA"/>
</dbReference>
<accession>A0AAJ2MUW3</accession>
<evidence type="ECO:0000256" key="9">
    <source>
        <dbReference type="ARBA" id="ARBA00025772"/>
    </source>
</evidence>
<evidence type="ECO:0000256" key="3">
    <source>
        <dbReference type="ARBA" id="ARBA00022475"/>
    </source>
</evidence>
<dbReference type="AlphaFoldDB" id="A0AAJ2MUW3"/>
<comment type="caution">
    <text evidence="12">The sequence shown here is derived from an EMBL/GenBank/DDBJ whole genome shotgun (WGS) entry which is preliminary data.</text>
</comment>
<dbReference type="Pfam" id="PF12019">
    <property type="entry name" value="GspH"/>
    <property type="match status" value="1"/>
</dbReference>
<dbReference type="GO" id="GO:0015628">
    <property type="term" value="P:protein secretion by the type II secretion system"/>
    <property type="evidence" value="ECO:0007669"/>
    <property type="project" value="InterPro"/>
</dbReference>
<keyword evidence="8" id="KW-0472">Membrane</keyword>
<evidence type="ECO:0000313" key="12">
    <source>
        <dbReference type="EMBL" id="MDT3469020.1"/>
    </source>
</evidence>
<keyword evidence="4" id="KW-0488">Methylation</keyword>
<evidence type="ECO:0000256" key="5">
    <source>
        <dbReference type="ARBA" id="ARBA00022519"/>
    </source>
</evidence>
<evidence type="ECO:0000256" key="6">
    <source>
        <dbReference type="ARBA" id="ARBA00022692"/>
    </source>
</evidence>
<dbReference type="InterPro" id="IPR022346">
    <property type="entry name" value="T2SS_GspH"/>
</dbReference>
<organism evidence="12 13">
    <name type="scientific">Stenotrophomonas maltophilia</name>
    <name type="common">Pseudomonas maltophilia</name>
    <name type="synonym">Xanthomonas maltophilia</name>
    <dbReference type="NCBI Taxonomy" id="40324"/>
    <lineage>
        <taxon>Bacteria</taxon>
        <taxon>Pseudomonadati</taxon>
        <taxon>Pseudomonadota</taxon>
        <taxon>Gammaproteobacteria</taxon>
        <taxon>Lysobacterales</taxon>
        <taxon>Lysobacteraceae</taxon>
        <taxon>Stenotrophomonas</taxon>
        <taxon>Stenotrophomonas maltophilia group</taxon>
    </lineage>
</organism>
<comment type="similarity">
    <text evidence="9">Belongs to the GSP H family.</text>
</comment>
<name>A0AAJ2MUW3_STEMA</name>
<dbReference type="InterPro" id="IPR045584">
    <property type="entry name" value="Pilin-like"/>
</dbReference>
<evidence type="ECO:0000256" key="7">
    <source>
        <dbReference type="ARBA" id="ARBA00022989"/>
    </source>
</evidence>
<evidence type="ECO:0000256" key="8">
    <source>
        <dbReference type="ARBA" id="ARBA00023136"/>
    </source>
</evidence>
<protein>
    <recommendedName>
        <fullName evidence="2">Type II secretion system protein H</fullName>
    </recommendedName>
    <alternativeName>
        <fullName evidence="10">General secretion pathway protein H</fullName>
    </alternativeName>
</protein>
<evidence type="ECO:0000259" key="11">
    <source>
        <dbReference type="Pfam" id="PF12019"/>
    </source>
</evidence>
<evidence type="ECO:0000256" key="1">
    <source>
        <dbReference type="ARBA" id="ARBA00004377"/>
    </source>
</evidence>
<comment type="subcellular location">
    <subcellularLocation>
        <location evidence="1">Cell inner membrane</location>
        <topology evidence="1">Single-pass membrane protein</topology>
    </subcellularLocation>
</comment>
<sequence length="164" mass="17861">MHLLELLVVVAVLAVLLAAGWPALRELMLHQRAESTRLSLQSGLATARYQAIMRSALIGLCASPDGYHCGDDWSQGWIVYRTDGRREPPSSTDSILLHQSGLSSVRISAASSSGRPQIYFQPDGRSPGANLTLRICADHRERARVIVSNSGRIRSTRSQDGPPC</sequence>
<dbReference type="GO" id="GO:0015627">
    <property type="term" value="C:type II protein secretion system complex"/>
    <property type="evidence" value="ECO:0007669"/>
    <property type="project" value="InterPro"/>
</dbReference>
<dbReference type="Gene3D" id="3.55.40.10">
    <property type="entry name" value="minor pseudopilin epsh domain"/>
    <property type="match status" value="1"/>
</dbReference>
<dbReference type="Proteomes" id="UP001251948">
    <property type="component" value="Unassembled WGS sequence"/>
</dbReference>
<keyword evidence="5" id="KW-0997">Cell inner membrane</keyword>
<evidence type="ECO:0000256" key="10">
    <source>
        <dbReference type="ARBA" id="ARBA00030775"/>
    </source>
</evidence>